<feature type="transmembrane region" description="Helical" evidence="2">
    <location>
        <begin position="26"/>
        <end position="53"/>
    </location>
</feature>
<feature type="compositionally biased region" description="Basic and acidic residues" evidence="1">
    <location>
        <begin position="114"/>
        <end position="123"/>
    </location>
</feature>
<keyword evidence="2" id="KW-0472">Membrane</keyword>
<evidence type="ECO:0000313" key="3">
    <source>
        <dbReference type="EMBL" id="KZN92280.1"/>
    </source>
</evidence>
<keyword evidence="2" id="KW-1133">Transmembrane helix</keyword>
<dbReference type="EMBL" id="CM002798">
    <property type="protein sequence ID" value="KZN92280.1"/>
    <property type="molecule type" value="Genomic_DNA"/>
</dbReference>
<accession>A0A167X0Q0</accession>
<sequence>MSSPSISSALLVAASGELPTPSPLFFAWTVTLGISFVAFLSVLFFFQLLSLLFSGSSSASGALNKHGENTPGASLHWTTHLYGVAAIVWGLHSLIMQQATYWFNIAKREEEKRGKAAKAREDSLQISRQRTQFGQEDRL</sequence>
<reference evidence="3" key="1">
    <citation type="journal article" date="2014" name="Genome Announc.">
        <title>Complete sequencing and chromosome-scale genome assembly of the industrial progenitor strain P2niaD18 from the penicillin producer Penicillium chrysogenum.</title>
        <authorList>
            <person name="Specht T."/>
            <person name="Dahlmann T.A."/>
            <person name="Zadra I."/>
            <person name="Kurnsteiner H."/>
            <person name="Kuck U."/>
        </authorList>
    </citation>
    <scope>NUCLEOTIDE SEQUENCE [LARGE SCALE GENOMIC DNA]</scope>
    <source>
        <strain evidence="3">P2niaD18</strain>
    </source>
</reference>
<protein>
    <submittedName>
        <fullName evidence="3">Uncharacterized protein</fullName>
    </submittedName>
</protein>
<evidence type="ECO:0000256" key="2">
    <source>
        <dbReference type="SAM" id="Phobius"/>
    </source>
</evidence>
<evidence type="ECO:0000256" key="1">
    <source>
        <dbReference type="SAM" id="MobiDB-lite"/>
    </source>
</evidence>
<organism evidence="3">
    <name type="scientific">Penicillium chrysogenum</name>
    <name type="common">Penicillium notatum</name>
    <dbReference type="NCBI Taxonomy" id="5076"/>
    <lineage>
        <taxon>Eukaryota</taxon>
        <taxon>Fungi</taxon>
        <taxon>Dikarya</taxon>
        <taxon>Ascomycota</taxon>
        <taxon>Pezizomycotina</taxon>
        <taxon>Eurotiomycetes</taxon>
        <taxon>Eurotiomycetidae</taxon>
        <taxon>Eurotiales</taxon>
        <taxon>Aspergillaceae</taxon>
        <taxon>Penicillium</taxon>
        <taxon>Penicillium chrysogenum species complex</taxon>
    </lineage>
</organism>
<gene>
    <name evidence="3" type="ORF">EN45_024340</name>
</gene>
<keyword evidence="2" id="KW-0812">Transmembrane</keyword>
<dbReference type="Proteomes" id="UP000076449">
    <property type="component" value="Chromosome I"/>
</dbReference>
<name>A0A167X0Q0_PENCH</name>
<feature type="compositionally biased region" description="Polar residues" evidence="1">
    <location>
        <begin position="124"/>
        <end position="139"/>
    </location>
</feature>
<dbReference type="AlphaFoldDB" id="A0A167X0Q0"/>
<feature type="region of interest" description="Disordered" evidence="1">
    <location>
        <begin position="114"/>
        <end position="139"/>
    </location>
</feature>
<proteinExistence type="predicted"/>